<comment type="caution">
    <text evidence="2">The sequence shown here is derived from an EMBL/GenBank/DDBJ whole genome shotgun (WGS) entry which is preliminary data.</text>
</comment>
<dbReference type="EMBL" id="BOVJ01000142">
    <property type="protein sequence ID" value="GIQ65627.1"/>
    <property type="molecule type" value="Genomic_DNA"/>
</dbReference>
<keyword evidence="3" id="KW-1185">Reference proteome</keyword>
<dbReference type="SMART" id="SM00986">
    <property type="entry name" value="UDG"/>
    <property type="match status" value="1"/>
</dbReference>
<dbReference type="SMART" id="SM00987">
    <property type="entry name" value="UreE_C"/>
    <property type="match status" value="1"/>
</dbReference>
<evidence type="ECO:0000259" key="1">
    <source>
        <dbReference type="SMART" id="SM00986"/>
    </source>
</evidence>
<dbReference type="Pfam" id="PF03167">
    <property type="entry name" value="UDG"/>
    <property type="match status" value="1"/>
</dbReference>
<organism evidence="2 3">
    <name type="scientific">Paenibacillus cisolokensis</name>
    <dbReference type="NCBI Taxonomy" id="1658519"/>
    <lineage>
        <taxon>Bacteria</taxon>
        <taxon>Bacillati</taxon>
        <taxon>Bacillota</taxon>
        <taxon>Bacilli</taxon>
        <taxon>Bacillales</taxon>
        <taxon>Paenibacillaceae</taxon>
        <taxon>Paenibacillus</taxon>
    </lineage>
</organism>
<dbReference type="SUPFAM" id="SSF52141">
    <property type="entry name" value="Uracil-DNA glycosylase-like"/>
    <property type="match status" value="1"/>
</dbReference>
<sequence length="178" mass="19890">MSEERSEGRVRSFPPVVDGRAVVLVLGSMPGRESLLRNQYYGNARNYFWPVLYGLFGEVPDEEYDARLRYAQGKGVALWDVIASCRRKGSLDANIRDERPNDIPGLLAAYPGIRCLAFNGAKAYETFRKHFGTAFANEGGIGLLRLPSTSPIPTPRMRTLEDRIAAWHALLPYLAEAE</sequence>
<dbReference type="Proteomes" id="UP000680304">
    <property type="component" value="Unassembled WGS sequence"/>
</dbReference>
<accession>A0ABQ4NBM1</accession>
<dbReference type="Gene3D" id="3.40.470.10">
    <property type="entry name" value="Uracil-DNA glycosylase-like domain"/>
    <property type="match status" value="1"/>
</dbReference>
<dbReference type="RefSeq" id="WP_213530115.1">
    <property type="nucleotide sequence ID" value="NZ_BOVJ01000142.1"/>
</dbReference>
<feature type="domain" description="Uracil-DNA glycosylase-like" evidence="1">
    <location>
        <begin position="14"/>
        <end position="171"/>
    </location>
</feature>
<dbReference type="InterPro" id="IPR005122">
    <property type="entry name" value="Uracil-DNA_glycosylase-like"/>
</dbReference>
<proteinExistence type="predicted"/>
<protein>
    <submittedName>
        <fullName evidence="2">DNA-deoxyinosine glycosylase</fullName>
    </submittedName>
</protein>
<dbReference type="InterPro" id="IPR026353">
    <property type="entry name" value="Hypoxan-DNA_Glyclase"/>
</dbReference>
<dbReference type="CDD" id="cd10032">
    <property type="entry name" value="UDG-F6_HDG"/>
    <property type="match status" value="1"/>
</dbReference>
<gene>
    <name evidence="2" type="ORF">PACILC2_41950</name>
</gene>
<dbReference type="InterPro" id="IPR036895">
    <property type="entry name" value="Uracil-DNA_glycosylase-like_sf"/>
</dbReference>
<evidence type="ECO:0000313" key="3">
    <source>
        <dbReference type="Proteomes" id="UP000680304"/>
    </source>
</evidence>
<reference evidence="2 3" key="1">
    <citation type="submission" date="2021-04" db="EMBL/GenBank/DDBJ databases">
        <title>Draft genome sequence of Paenibacillus cisolokensis, LC2-13A.</title>
        <authorList>
            <person name="Uke A."/>
            <person name="Chhe C."/>
            <person name="Baramee S."/>
            <person name="Kosugi A."/>
        </authorList>
    </citation>
    <scope>NUCLEOTIDE SEQUENCE [LARGE SCALE GENOMIC DNA]</scope>
    <source>
        <strain evidence="2 3">LC2-13A</strain>
    </source>
</reference>
<evidence type="ECO:0000313" key="2">
    <source>
        <dbReference type="EMBL" id="GIQ65627.1"/>
    </source>
</evidence>
<dbReference type="NCBIfam" id="TIGR04274">
    <property type="entry name" value="hypoxanDNAglyco"/>
    <property type="match status" value="1"/>
</dbReference>
<name>A0ABQ4NBM1_9BACL</name>